<sequence length="474" mass="54684">MFYYYASITPNSARIIILLGSSSSSSDRPSKPLRVSQQRGDIGILIQPGERPAPCRWSRRWDYDYRNNLVREERDDDLFNATRWQYDRAGRLLLQDGDLPGREQWRWDNAGNPLDAADALPPVHNRVTQLNGIRWRYDVHGRTVEKDNGHTRWQYRYDTEHRLTDVVSLPRRHNAPQVHVSFRYDPLGRRISKTRRQTLHGEPQGKTVTTRFIWEGFRLLQEIRDGLPLTYVYADPDSYAPLARIDGVTAPEIFWFHCQPNGTPERLTDAEGRLRWEGRNGAWGKLLHESPQPDPVAAQNLRMQGQYLDRETGLHYNLFRYYDPDCGRFTQPDPIGLAGGINLYQYAPNPLTWIDPLGLSKCSPTEKYEVGTFDDLQRRSKVGDKLDIHHVTQKHPAGQIITGYDPKTAPSMAVPRTEHKRIPTIKGPFTGTARDLLAKDIRDLRNYTNAPPSAIKDLIRLNKETFPEAFIKLR</sequence>
<dbReference type="InterPro" id="IPR050708">
    <property type="entry name" value="T6SS_VgrG/RHS"/>
</dbReference>
<organism evidence="3 4">
    <name type="scientific">Brenneria izadpanahii</name>
    <dbReference type="NCBI Taxonomy" id="2722756"/>
    <lineage>
        <taxon>Bacteria</taxon>
        <taxon>Pseudomonadati</taxon>
        <taxon>Pseudomonadota</taxon>
        <taxon>Gammaproteobacteria</taxon>
        <taxon>Enterobacterales</taxon>
        <taxon>Pectobacteriaceae</taxon>
        <taxon>Brenneria</taxon>
    </lineage>
</organism>
<dbReference type="NCBIfam" id="TIGR03696">
    <property type="entry name" value="Rhs_assc_core"/>
    <property type="match status" value="1"/>
</dbReference>
<feature type="domain" description="RHS protein conserved region" evidence="2">
    <location>
        <begin position="253"/>
        <end position="289"/>
    </location>
</feature>
<evidence type="ECO:0000313" key="4">
    <source>
        <dbReference type="Proteomes" id="UP000671960"/>
    </source>
</evidence>
<reference evidence="3 4" key="1">
    <citation type="submission" date="2020-03" db="EMBL/GenBank/DDBJ databases">
        <authorList>
            <person name="Bakhshi Ganjeh M."/>
        </authorList>
    </citation>
    <scope>NUCLEOTIDE SEQUENCE [LARGE SCALE GENOMIC DNA]</scope>
    <source>
        <strain evidence="4">Iran 50</strain>
    </source>
</reference>
<dbReference type="Pfam" id="PF03527">
    <property type="entry name" value="RHS"/>
    <property type="match status" value="1"/>
</dbReference>
<gene>
    <name evidence="3" type="ORF">HC231_08020</name>
</gene>
<dbReference type="Proteomes" id="UP000671960">
    <property type="component" value="Chromosome"/>
</dbReference>
<proteinExistence type="inferred from homology"/>
<keyword evidence="4" id="KW-1185">Reference proteome</keyword>
<evidence type="ECO:0000313" key="3">
    <source>
        <dbReference type="EMBL" id="QTF10717.1"/>
    </source>
</evidence>
<comment type="similarity">
    <text evidence="1">Belongs to the RHS family.</text>
</comment>
<dbReference type="Gene3D" id="2.180.10.10">
    <property type="entry name" value="RHS repeat-associated core"/>
    <property type="match status" value="1"/>
</dbReference>
<accession>A0ABX7V2A9</accession>
<evidence type="ECO:0000259" key="2">
    <source>
        <dbReference type="Pfam" id="PF03527"/>
    </source>
</evidence>
<dbReference type="EMBL" id="CP050854">
    <property type="protein sequence ID" value="QTF10717.1"/>
    <property type="molecule type" value="Genomic_DNA"/>
</dbReference>
<dbReference type="InterPro" id="IPR001826">
    <property type="entry name" value="RHS"/>
</dbReference>
<dbReference type="PANTHER" id="PTHR32305:SF15">
    <property type="entry name" value="PROTEIN RHSA-RELATED"/>
    <property type="match status" value="1"/>
</dbReference>
<dbReference type="PRINTS" id="PR00394">
    <property type="entry name" value="RHSPROTEIN"/>
</dbReference>
<evidence type="ECO:0000256" key="1">
    <source>
        <dbReference type="ARBA" id="ARBA00009455"/>
    </source>
</evidence>
<protein>
    <recommendedName>
        <fullName evidence="2">RHS protein conserved region domain-containing protein</fullName>
    </recommendedName>
</protein>
<dbReference type="InterPro" id="IPR022385">
    <property type="entry name" value="Rhs_assc_core"/>
</dbReference>
<dbReference type="PANTHER" id="PTHR32305">
    <property type="match status" value="1"/>
</dbReference>
<name>A0ABX7V2A9_9GAMM</name>